<organism evidence="9 10">
    <name type="scientific">Saitozyma podzolica</name>
    <dbReference type="NCBI Taxonomy" id="1890683"/>
    <lineage>
        <taxon>Eukaryota</taxon>
        <taxon>Fungi</taxon>
        <taxon>Dikarya</taxon>
        <taxon>Basidiomycota</taxon>
        <taxon>Agaricomycotina</taxon>
        <taxon>Tremellomycetes</taxon>
        <taxon>Tremellales</taxon>
        <taxon>Trimorphomycetaceae</taxon>
        <taxon>Saitozyma</taxon>
    </lineage>
</organism>
<evidence type="ECO:0000256" key="3">
    <source>
        <dbReference type="ARBA" id="ARBA00022475"/>
    </source>
</evidence>
<dbReference type="CDD" id="cd17323">
    <property type="entry name" value="MFS_Tpo1_MDR_like"/>
    <property type="match status" value="1"/>
</dbReference>
<feature type="transmembrane region" description="Helical" evidence="8">
    <location>
        <begin position="358"/>
        <end position="378"/>
    </location>
</feature>
<evidence type="ECO:0000256" key="4">
    <source>
        <dbReference type="ARBA" id="ARBA00022692"/>
    </source>
</evidence>
<keyword evidence="2" id="KW-0813">Transport</keyword>
<sequence>MAHEAEQQVKGSSRERDLERGAEPSEPPAREKADGEYKDDLVTFDGPEDPANPMNWSRGKKIRVTLMYGSTTMCATFGAHQGKSAQLTDFIGIKYIFLGELVRRGAIWDQHGGVHPRPELVPAWLRRRAYLLGPVLRGVREEDDPHRADVRVHLLLGGDSDGGEHPDDHDLQILWRGVGPSHIGSSGFSSSPVVIVGGGISDIWSQRERGSAIVVYSLCIVGGPTVAPVIGTAVSESYLTWRWTEYLVVILTSFVILIDLFFLPETSVSAILTSKARVLRLKTGRWGLHSQAETMDRSLNTFLHKTLFLPLKMLAFEPMVLLITTYNAFAYGILYMLFASLDIIYAETRGWGPVPSSLPILATLVGTLIAAALNFTYSEHYFGRYLDTHGGKARPEKRLPPMMLGAITFPIGFFIIGWTSSPSIHWFPGLVGLTLVGMSFLLIFQSGMNYLIDGYTKFAASAVAANTFQRSIFGAALPLVAQPLFDNLGVNWACTLLGCIAVLLGITPYLFYHFGPRLRKRSKLVLNKE</sequence>
<reference evidence="9 10" key="1">
    <citation type="submission" date="2018-11" db="EMBL/GenBank/DDBJ databases">
        <title>Genome sequence of Saitozyma podzolica DSM 27192.</title>
        <authorList>
            <person name="Aliyu H."/>
            <person name="Gorte O."/>
            <person name="Ochsenreither K."/>
        </authorList>
    </citation>
    <scope>NUCLEOTIDE SEQUENCE [LARGE SCALE GENOMIC DNA]</scope>
    <source>
        <strain evidence="9 10">DSM 27192</strain>
    </source>
</reference>
<dbReference type="Pfam" id="PF07690">
    <property type="entry name" value="MFS_1"/>
    <property type="match status" value="1"/>
</dbReference>
<dbReference type="GO" id="GO:0022857">
    <property type="term" value="F:transmembrane transporter activity"/>
    <property type="evidence" value="ECO:0007669"/>
    <property type="project" value="InterPro"/>
</dbReference>
<accession>A0A427YHL1</accession>
<dbReference type="Gene3D" id="1.20.1250.20">
    <property type="entry name" value="MFS general substrate transporter like domains"/>
    <property type="match status" value="1"/>
</dbReference>
<evidence type="ECO:0000256" key="7">
    <source>
        <dbReference type="SAM" id="MobiDB-lite"/>
    </source>
</evidence>
<feature type="transmembrane region" description="Helical" evidence="8">
    <location>
        <begin position="456"/>
        <end position="477"/>
    </location>
</feature>
<feature type="transmembrane region" description="Helical" evidence="8">
    <location>
        <begin position="399"/>
        <end position="418"/>
    </location>
</feature>
<evidence type="ECO:0000256" key="1">
    <source>
        <dbReference type="ARBA" id="ARBA00004651"/>
    </source>
</evidence>
<name>A0A427YHL1_9TREE</name>
<comment type="subcellular location">
    <subcellularLocation>
        <location evidence="1">Cell membrane</location>
        <topology evidence="1">Multi-pass membrane protein</topology>
    </subcellularLocation>
</comment>
<keyword evidence="6 8" id="KW-0472">Membrane</keyword>
<dbReference type="AlphaFoldDB" id="A0A427YHL1"/>
<comment type="caution">
    <text evidence="9">The sequence shown here is derived from an EMBL/GenBank/DDBJ whole genome shotgun (WGS) entry which is preliminary data.</text>
</comment>
<keyword evidence="4 8" id="KW-0812">Transmembrane</keyword>
<evidence type="ECO:0000256" key="8">
    <source>
        <dbReference type="SAM" id="Phobius"/>
    </source>
</evidence>
<dbReference type="SUPFAM" id="SSF103473">
    <property type="entry name" value="MFS general substrate transporter"/>
    <property type="match status" value="1"/>
</dbReference>
<feature type="transmembrane region" description="Helical" evidence="8">
    <location>
        <begin position="213"/>
        <end position="234"/>
    </location>
</feature>
<dbReference type="InterPro" id="IPR011701">
    <property type="entry name" value="MFS"/>
</dbReference>
<evidence type="ECO:0000313" key="9">
    <source>
        <dbReference type="EMBL" id="RSH90582.1"/>
    </source>
</evidence>
<dbReference type="InterPro" id="IPR036259">
    <property type="entry name" value="MFS_trans_sf"/>
</dbReference>
<dbReference type="STRING" id="1890683.A0A427YHL1"/>
<keyword evidence="5 8" id="KW-1133">Transmembrane helix</keyword>
<gene>
    <name evidence="9" type="ORF">EHS25_001187</name>
</gene>
<feature type="compositionally biased region" description="Basic and acidic residues" evidence="7">
    <location>
        <begin position="1"/>
        <end position="41"/>
    </location>
</feature>
<dbReference type="OrthoDB" id="9986881at2759"/>
<dbReference type="Proteomes" id="UP000279259">
    <property type="component" value="Unassembled WGS sequence"/>
</dbReference>
<dbReference type="EMBL" id="RSCD01000010">
    <property type="protein sequence ID" value="RSH90582.1"/>
    <property type="molecule type" value="Genomic_DNA"/>
</dbReference>
<evidence type="ECO:0000256" key="2">
    <source>
        <dbReference type="ARBA" id="ARBA00022448"/>
    </source>
</evidence>
<protein>
    <recommendedName>
        <fullName evidence="11">Major facilitator superfamily (MFS) profile domain-containing protein</fullName>
    </recommendedName>
</protein>
<evidence type="ECO:0000256" key="6">
    <source>
        <dbReference type="ARBA" id="ARBA00023136"/>
    </source>
</evidence>
<feature type="transmembrane region" description="Helical" evidence="8">
    <location>
        <begin position="424"/>
        <end position="444"/>
    </location>
</feature>
<feature type="transmembrane region" description="Helical" evidence="8">
    <location>
        <begin position="489"/>
        <end position="512"/>
    </location>
</feature>
<evidence type="ECO:0008006" key="11">
    <source>
        <dbReference type="Google" id="ProtNLM"/>
    </source>
</evidence>
<proteinExistence type="predicted"/>
<keyword evidence="10" id="KW-1185">Reference proteome</keyword>
<feature type="transmembrane region" description="Helical" evidence="8">
    <location>
        <begin position="246"/>
        <end position="272"/>
    </location>
</feature>
<dbReference type="GO" id="GO:0005886">
    <property type="term" value="C:plasma membrane"/>
    <property type="evidence" value="ECO:0007669"/>
    <property type="project" value="UniProtKB-SubCell"/>
</dbReference>
<feature type="transmembrane region" description="Helical" evidence="8">
    <location>
        <begin position="319"/>
        <end position="338"/>
    </location>
</feature>
<feature type="region of interest" description="Disordered" evidence="7">
    <location>
        <begin position="1"/>
        <end position="56"/>
    </location>
</feature>
<keyword evidence="3" id="KW-1003">Cell membrane</keyword>
<dbReference type="PANTHER" id="PTHR23502:SF186">
    <property type="entry name" value="MAJOR FACILITATOR SUPERFAMILY (MFS) PROFILE DOMAIN-CONTAINING PROTEIN"/>
    <property type="match status" value="1"/>
</dbReference>
<evidence type="ECO:0000256" key="5">
    <source>
        <dbReference type="ARBA" id="ARBA00022989"/>
    </source>
</evidence>
<evidence type="ECO:0000313" key="10">
    <source>
        <dbReference type="Proteomes" id="UP000279259"/>
    </source>
</evidence>
<dbReference type="PANTHER" id="PTHR23502">
    <property type="entry name" value="MAJOR FACILITATOR SUPERFAMILY"/>
    <property type="match status" value="1"/>
</dbReference>